<dbReference type="Proteomes" id="UP000683925">
    <property type="component" value="Unassembled WGS sequence"/>
</dbReference>
<evidence type="ECO:0000259" key="3">
    <source>
        <dbReference type="Pfam" id="PF02151"/>
    </source>
</evidence>
<feature type="region of interest" description="Disordered" evidence="2">
    <location>
        <begin position="701"/>
        <end position="736"/>
    </location>
</feature>
<evidence type="ECO:0000256" key="1">
    <source>
        <dbReference type="SAM" id="Coils"/>
    </source>
</evidence>
<evidence type="ECO:0000256" key="2">
    <source>
        <dbReference type="SAM" id="MobiDB-lite"/>
    </source>
</evidence>
<sequence length="768" mass="89157">MNRIDFTWVPFHVVACSSEDFNTPADFLSTQQYGQQRSWECSRTADYPVEIILRFHTRIQLDHLLIASKADKGIPKMNIYIGDGLNGGWNDAEYRRAGQCENVYVKPLQVKLTGIGNYLKIKIIEHPKRAPQNPYGQVSISLLKIWGIARSYNIVDQSEEVYGAKDNIDKMLIDLGIPVDMINWFEDDDRNYQYAPIDDESRETLNDLKLKRDSARRVEDFEFLKELKRDMKLIFEIGKEIWKLKRELSFCVAKEDYLRAMELRNRLKKLEAKRDTFDALYETSRYEKMINLQRPTTAEYMRHLEYLEMQEQMNADALRRQRELEEQNRRRMIQDEQNQLGKSYDNKIDKTPWWEKGGDDRNIKKKKKKEKKEDDEPLLNFNNPFAFNEGDVDLELYLNPLLAQAGEKMVDIPLEILRRLHQLGYLTVFGAKAWTGIHSDSWRIREACAQAVLNFLEMPLPDKYKNGKTKKLFLAAMEFAKICMEDKILSIYFIGLKILSTALAPPVCGTDVSPAIINKVLKEFTPILIEKISELNFRARDISLHTLLSIYRHPAANLGMLVQCCFDKMVMDPNFPTLFVPPDKQPTRIIQARLEIVSNVLQEFGYDQRQFNHQDIFFILATPCLFHQANEIRLLSIEVIAALYQFVGVEIRTMVDAIENLKPGLKDQIMARLDEIDQQAPGSKQVDRGLSLVPEEEQEENQSALLKKQKDNANSQKQDLDKSINNVSQSKNQDKLNNSSLKSTFYCQLQFIKTIINEQFIANTVSIS</sequence>
<feature type="coiled-coil region" evidence="1">
    <location>
        <begin position="307"/>
        <end position="335"/>
    </location>
</feature>
<dbReference type="PANTHER" id="PTHR13371:SF0">
    <property type="entry name" value="CENTROSOMAL PROTEIN OF 104 KDA"/>
    <property type="match status" value="1"/>
</dbReference>
<feature type="compositionally biased region" description="Polar residues" evidence="2">
    <location>
        <begin position="712"/>
        <end position="736"/>
    </location>
</feature>
<organism evidence="4 5">
    <name type="scientific">Paramecium octaurelia</name>
    <dbReference type="NCBI Taxonomy" id="43137"/>
    <lineage>
        <taxon>Eukaryota</taxon>
        <taxon>Sar</taxon>
        <taxon>Alveolata</taxon>
        <taxon>Ciliophora</taxon>
        <taxon>Intramacronucleata</taxon>
        <taxon>Oligohymenophorea</taxon>
        <taxon>Peniculida</taxon>
        <taxon>Parameciidae</taxon>
        <taxon>Paramecium</taxon>
    </lineage>
</organism>
<dbReference type="GO" id="GO:0005929">
    <property type="term" value="C:cilium"/>
    <property type="evidence" value="ECO:0007669"/>
    <property type="project" value="TreeGrafter"/>
</dbReference>
<comment type="caution">
    <text evidence="4">The sequence shown here is derived from an EMBL/GenBank/DDBJ whole genome shotgun (WGS) entry which is preliminary data.</text>
</comment>
<feature type="compositionally biased region" description="Basic and acidic residues" evidence="2">
    <location>
        <begin position="347"/>
        <end position="362"/>
    </location>
</feature>
<feature type="coiled-coil region" evidence="1">
    <location>
        <begin position="253"/>
        <end position="280"/>
    </location>
</feature>
<dbReference type="PANTHER" id="PTHR13371">
    <property type="entry name" value="GLYCINE-, GLUTAMATE-, THIENYLCYCLOHEXYLPIPERIDINE-BINDING PROTEIN"/>
    <property type="match status" value="1"/>
</dbReference>
<proteinExistence type="predicted"/>
<dbReference type="InterPro" id="IPR001943">
    <property type="entry name" value="UVR_dom"/>
</dbReference>
<gene>
    <name evidence="4" type="ORF">POCTA_138.1.T0260277</name>
</gene>
<dbReference type="OMA" id="PVDMINW"/>
<dbReference type="EMBL" id="CAJJDP010000026">
    <property type="protein sequence ID" value="CAD8152464.1"/>
    <property type="molecule type" value="Genomic_DNA"/>
</dbReference>
<dbReference type="Pfam" id="PF21040">
    <property type="entry name" value="CEP104-like_TOG"/>
    <property type="match status" value="1"/>
</dbReference>
<reference evidence="4" key="1">
    <citation type="submission" date="2021-01" db="EMBL/GenBank/DDBJ databases">
        <authorList>
            <consortium name="Genoscope - CEA"/>
            <person name="William W."/>
        </authorList>
    </citation>
    <scope>NUCLEOTIDE SEQUENCE</scope>
</reference>
<protein>
    <recommendedName>
        <fullName evidence="3">UVR domain-containing protein</fullName>
    </recommendedName>
</protein>
<feature type="domain" description="UVR" evidence="3">
    <location>
        <begin position="239"/>
        <end position="272"/>
    </location>
</feature>
<dbReference type="InterPro" id="IPR052607">
    <property type="entry name" value="CEP104-like"/>
</dbReference>
<feature type="region of interest" description="Disordered" evidence="2">
    <location>
        <begin position="347"/>
        <end position="375"/>
    </location>
</feature>
<keyword evidence="1" id="KW-0175">Coiled coil</keyword>
<dbReference type="AlphaFoldDB" id="A0A8S1TL25"/>
<keyword evidence="5" id="KW-1185">Reference proteome</keyword>
<name>A0A8S1TL25_PAROT</name>
<dbReference type="Pfam" id="PF02151">
    <property type="entry name" value="UVR"/>
    <property type="match status" value="1"/>
</dbReference>
<dbReference type="OrthoDB" id="25840at2759"/>
<evidence type="ECO:0000313" key="4">
    <source>
        <dbReference type="EMBL" id="CAD8152464.1"/>
    </source>
</evidence>
<evidence type="ECO:0000313" key="5">
    <source>
        <dbReference type="Proteomes" id="UP000683925"/>
    </source>
</evidence>
<accession>A0A8S1TL25</accession>